<name>K8PND4_9BRAD</name>
<dbReference type="SUPFAM" id="SSF46785">
    <property type="entry name" value="Winged helix' DNA-binding domain"/>
    <property type="match status" value="1"/>
</dbReference>
<dbReference type="Proteomes" id="UP000001095">
    <property type="component" value="Unassembled WGS sequence"/>
</dbReference>
<gene>
    <name evidence="6" type="ORF">HMPREF9696_00454</name>
</gene>
<dbReference type="GO" id="GO:0003677">
    <property type="term" value="F:DNA binding"/>
    <property type="evidence" value="ECO:0007669"/>
    <property type="project" value="UniProtKB-KW"/>
</dbReference>
<dbReference type="Gene3D" id="3.30.450.40">
    <property type="match status" value="1"/>
</dbReference>
<dbReference type="InterPro" id="IPR050707">
    <property type="entry name" value="HTH_MetabolicPath_Reg"/>
</dbReference>
<dbReference type="PANTHER" id="PTHR30136:SF8">
    <property type="entry name" value="TRANSCRIPTIONAL REGULATORY PROTEIN"/>
    <property type="match status" value="1"/>
</dbReference>
<dbReference type="Gene3D" id="1.10.10.10">
    <property type="entry name" value="Winged helix-like DNA-binding domain superfamily/Winged helix DNA-binding domain"/>
    <property type="match status" value="1"/>
</dbReference>
<sequence>MPIKSPAQELERTEQFGIQSVEVAGGLLEAMLRSEGPVKLAELARSAGMPSAKAHRYLVSLIRIGLATQDPTTGLYDLGSFAFQLGLKGFTRFEPLRLAETMMRQLVDEVGETVALAVWSERGPVMIRVIEARHEFAATVAPSHACPLTYSATGLLFCTFEDPARTANAIKRELEQNRVVGRPNAPYNRTALAELIHQTRTRGLSSVGNGGGDGISAVSAPVLDMTGTLRMAVTIFGRAGRIDAGPNGALGRLVATAAQRLSASLGYKALQT</sequence>
<dbReference type="Pfam" id="PF09339">
    <property type="entry name" value="HTH_IclR"/>
    <property type="match status" value="1"/>
</dbReference>
<organism evidence="6 7">
    <name type="scientific">Afipia clevelandensis ATCC 49720</name>
    <dbReference type="NCBI Taxonomy" id="883079"/>
    <lineage>
        <taxon>Bacteria</taxon>
        <taxon>Pseudomonadati</taxon>
        <taxon>Pseudomonadota</taxon>
        <taxon>Alphaproteobacteria</taxon>
        <taxon>Hyphomicrobiales</taxon>
        <taxon>Nitrobacteraceae</taxon>
        <taxon>Afipia</taxon>
    </lineage>
</organism>
<evidence type="ECO:0000259" key="4">
    <source>
        <dbReference type="PROSITE" id="PS51077"/>
    </source>
</evidence>
<feature type="domain" description="IclR-ED" evidence="5">
    <location>
        <begin position="81"/>
        <end position="267"/>
    </location>
</feature>
<dbReference type="PANTHER" id="PTHR30136">
    <property type="entry name" value="HELIX-TURN-HELIX TRANSCRIPTIONAL REGULATOR, ICLR FAMILY"/>
    <property type="match status" value="1"/>
</dbReference>
<dbReference type="InterPro" id="IPR005471">
    <property type="entry name" value="Tscrpt_reg_IclR_N"/>
</dbReference>
<evidence type="ECO:0000256" key="1">
    <source>
        <dbReference type="ARBA" id="ARBA00023015"/>
    </source>
</evidence>
<dbReference type="EMBL" id="AGWY01000002">
    <property type="protein sequence ID" value="EKS42289.1"/>
    <property type="molecule type" value="Genomic_DNA"/>
</dbReference>
<protein>
    <recommendedName>
        <fullName evidence="8">HTH iclR-type domain-containing protein</fullName>
    </recommendedName>
</protein>
<evidence type="ECO:0000256" key="2">
    <source>
        <dbReference type="ARBA" id="ARBA00023125"/>
    </source>
</evidence>
<evidence type="ECO:0000313" key="7">
    <source>
        <dbReference type="Proteomes" id="UP000001095"/>
    </source>
</evidence>
<keyword evidence="7" id="KW-1185">Reference proteome</keyword>
<dbReference type="RefSeq" id="WP_002711320.1">
    <property type="nucleotide sequence ID" value="NZ_KB375281.1"/>
</dbReference>
<dbReference type="InterPro" id="IPR014757">
    <property type="entry name" value="Tscrpt_reg_IclR_C"/>
</dbReference>
<evidence type="ECO:0008006" key="8">
    <source>
        <dbReference type="Google" id="ProtNLM"/>
    </source>
</evidence>
<dbReference type="GO" id="GO:0003700">
    <property type="term" value="F:DNA-binding transcription factor activity"/>
    <property type="evidence" value="ECO:0007669"/>
    <property type="project" value="TreeGrafter"/>
</dbReference>
<reference evidence="6 7" key="1">
    <citation type="submission" date="2012-04" db="EMBL/GenBank/DDBJ databases">
        <title>The Genome Sequence of Afipia clevelandensis ATCC 49720.</title>
        <authorList>
            <consortium name="The Broad Institute Genome Sequencing Platform"/>
            <person name="Earl A."/>
            <person name="Ward D."/>
            <person name="Feldgarden M."/>
            <person name="Gevers D."/>
            <person name="Huys G."/>
            <person name="Walker B."/>
            <person name="Young S.K."/>
            <person name="Zeng Q."/>
            <person name="Gargeya S."/>
            <person name="Fitzgerald M."/>
            <person name="Haas B."/>
            <person name="Abouelleil A."/>
            <person name="Alvarado L."/>
            <person name="Arachchi H.M."/>
            <person name="Berlin A."/>
            <person name="Chapman S.B."/>
            <person name="Goldberg J."/>
            <person name="Griggs A."/>
            <person name="Gujja S."/>
            <person name="Hansen M."/>
            <person name="Howarth C."/>
            <person name="Imamovic A."/>
            <person name="Larimer J."/>
            <person name="McCowen C."/>
            <person name="Montmayeur A."/>
            <person name="Murphy C."/>
            <person name="Neiman D."/>
            <person name="Pearson M."/>
            <person name="Priest M."/>
            <person name="Roberts A."/>
            <person name="Saif S."/>
            <person name="Shea T."/>
            <person name="Sisk P."/>
            <person name="Sykes S."/>
            <person name="Wortman J."/>
            <person name="Nusbaum C."/>
            <person name="Birren B."/>
        </authorList>
    </citation>
    <scope>NUCLEOTIDE SEQUENCE [LARGE SCALE GENOMIC DNA]</scope>
    <source>
        <strain evidence="6 7">ATCC 49720</strain>
    </source>
</reference>
<dbReference type="InterPro" id="IPR036388">
    <property type="entry name" value="WH-like_DNA-bd_sf"/>
</dbReference>
<dbReference type="PROSITE" id="PS51078">
    <property type="entry name" value="ICLR_ED"/>
    <property type="match status" value="1"/>
</dbReference>
<evidence type="ECO:0000256" key="3">
    <source>
        <dbReference type="ARBA" id="ARBA00023163"/>
    </source>
</evidence>
<evidence type="ECO:0000313" key="6">
    <source>
        <dbReference type="EMBL" id="EKS42289.1"/>
    </source>
</evidence>
<dbReference type="SMART" id="SM00346">
    <property type="entry name" value="HTH_ICLR"/>
    <property type="match status" value="1"/>
</dbReference>
<dbReference type="HOGENOM" id="CLU_062618_2_0_5"/>
<dbReference type="PROSITE" id="PS51077">
    <property type="entry name" value="HTH_ICLR"/>
    <property type="match status" value="1"/>
</dbReference>
<accession>K8PND4</accession>
<dbReference type="Pfam" id="PF01614">
    <property type="entry name" value="IclR_C"/>
    <property type="match status" value="1"/>
</dbReference>
<dbReference type="AlphaFoldDB" id="K8PND4"/>
<dbReference type="InterPro" id="IPR036390">
    <property type="entry name" value="WH_DNA-bd_sf"/>
</dbReference>
<comment type="caution">
    <text evidence="6">The sequence shown here is derived from an EMBL/GenBank/DDBJ whole genome shotgun (WGS) entry which is preliminary data.</text>
</comment>
<keyword evidence="1" id="KW-0805">Transcription regulation</keyword>
<dbReference type="SUPFAM" id="SSF55781">
    <property type="entry name" value="GAF domain-like"/>
    <property type="match status" value="1"/>
</dbReference>
<dbReference type="InterPro" id="IPR029016">
    <property type="entry name" value="GAF-like_dom_sf"/>
</dbReference>
<evidence type="ECO:0000259" key="5">
    <source>
        <dbReference type="PROSITE" id="PS51078"/>
    </source>
</evidence>
<keyword evidence="2" id="KW-0238">DNA-binding</keyword>
<dbReference type="OrthoDB" id="6811967at2"/>
<keyword evidence="3" id="KW-0804">Transcription</keyword>
<proteinExistence type="predicted"/>
<dbReference type="GO" id="GO:0045892">
    <property type="term" value="P:negative regulation of DNA-templated transcription"/>
    <property type="evidence" value="ECO:0007669"/>
    <property type="project" value="TreeGrafter"/>
</dbReference>
<feature type="domain" description="HTH iclR-type" evidence="4">
    <location>
        <begin position="18"/>
        <end position="80"/>
    </location>
</feature>